<accession>A0ABS6H9K8</accession>
<comment type="caution">
    <text evidence="2">The sequence shown here is derived from an EMBL/GenBank/DDBJ whole genome shotgun (WGS) entry which is preliminary data.</text>
</comment>
<feature type="chain" id="PRO_5046778962" evidence="1">
    <location>
        <begin position="22"/>
        <end position="167"/>
    </location>
</feature>
<keyword evidence="3" id="KW-1185">Reference proteome</keyword>
<evidence type="ECO:0000313" key="2">
    <source>
        <dbReference type="EMBL" id="MBU8545129.1"/>
    </source>
</evidence>
<dbReference type="RefSeq" id="WP_216876922.1">
    <property type="nucleotide sequence ID" value="NZ_JAERQM010000004.1"/>
</dbReference>
<proteinExistence type="predicted"/>
<keyword evidence="1" id="KW-0732">Signal</keyword>
<protein>
    <submittedName>
        <fullName evidence="2">Uncharacterized protein</fullName>
    </submittedName>
</protein>
<dbReference type="Proteomes" id="UP000689967">
    <property type="component" value="Unassembled WGS sequence"/>
</dbReference>
<dbReference type="EMBL" id="JAERQM010000004">
    <property type="protein sequence ID" value="MBU8545129.1"/>
    <property type="molecule type" value="Genomic_DNA"/>
</dbReference>
<sequence>MRRPITALSLLLALAATPSVAGAPFPCQGGLGGAASYLVAERFEQAVIADPRPEARSEYRMVVRNPHDLPAAVMTGIALRGIVEAPAEPVIVPPHGIAFVPIGHFPLDMSRGRMAPPMLEEVRAAMTIPFCQILDPGPETPSAQRAVPPGGVQVVRDEAAHHIHQRL</sequence>
<evidence type="ECO:0000313" key="3">
    <source>
        <dbReference type="Proteomes" id="UP000689967"/>
    </source>
</evidence>
<evidence type="ECO:0000256" key="1">
    <source>
        <dbReference type="SAM" id="SignalP"/>
    </source>
</evidence>
<gene>
    <name evidence="2" type="ORF">JJQ90_15520</name>
</gene>
<organism evidence="2 3">
    <name type="scientific">Falsiroseomonas oleicola</name>
    <dbReference type="NCBI Taxonomy" id="2801474"/>
    <lineage>
        <taxon>Bacteria</taxon>
        <taxon>Pseudomonadati</taxon>
        <taxon>Pseudomonadota</taxon>
        <taxon>Alphaproteobacteria</taxon>
        <taxon>Acetobacterales</taxon>
        <taxon>Roseomonadaceae</taxon>
        <taxon>Falsiroseomonas</taxon>
    </lineage>
</organism>
<name>A0ABS6H9K8_9PROT</name>
<feature type="signal peptide" evidence="1">
    <location>
        <begin position="1"/>
        <end position="21"/>
    </location>
</feature>
<reference evidence="2 3" key="1">
    <citation type="submission" date="2021-01" db="EMBL/GenBank/DDBJ databases">
        <title>Roseomonas sp. nov, a bacterium isolated from an oil production mixture in Yumen Oilfield.</title>
        <authorList>
            <person name="Wu D."/>
        </authorList>
    </citation>
    <scope>NUCLEOTIDE SEQUENCE [LARGE SCALE GENOMIC DNA]</scope>
    <source>
        <strain evidence="2 3">ROY-5-3</strain>
    </source>
</reference>